<dbReference type="RefSeq" id="WP_021641430.1">
    <property type="nucleotide sequence ID" value="NZ_KE992856.1"/>
</dbReference>
<comment type="caution">
    <text evidence="1">The sequence shown here is derived from an EMBL/GenBank/DDBJ whole genome shotgun (WGS) entry which is preliminary data.</text>
</comment>
<reference evidence="1 2" key="1">
    <citation type="submission" date="2013-07" db="EMBL/GenBank/DDBJ databases">
        <authorList>
            <person name="Weinstock G."/>
            <person name="Sodergren E."/>
            <person name="Wylie T."/>
            <person name="Fulton L."/>
            <person name="Fulton R."/>
            <person name="Fronick C."/>
            <person name="O'Laughlin M."/>
            <person name="Godfrey J."/>
            <person name="Miner T."/>
            <person name="Herter B."/>
            <person name="Appelbaum E."/>
            <person name="Cordes M."/>
            <person name="Lek S."/>
            <person name="Wollam A."/>
            <person name="Pepin K.H."/>
            <person name="Palsikar V.B."/>
            <person name="Mitreva M."/>
            <person name="Wilson R.K."/>
        </authorList>
    </citation>
    <scope>NUCLEOTIDE SEQUENCE [LARGE SCALE GENOMIC DNA]</scope>
    <source>
        <strain evidence="1 2">ATCC 14940</strain>
    </source>
</reference>
<protein>
    <submittedName>
        <fullName evidence="1">Uncharacterized protein</fullName>
    </submittedName>
</protein>
<dbReference type="GeneID" id="57970061"/>
<evidence type="ECO:0000313" key="1">
    <source>
        <dbReference type="EMBL" id="ERI79371.1"/>
    </source>
</evidence>
<dbReference type="AlphaFoldDB" id="A0ABC9U1X8"/>
<name>A0ABC9U1X8_CLOSY</name>
<dbReference type="EMBL" id="AWSU01000074">
    <property type="protein sequence ID" value="ERI79371.1"/>
    <property type="molecule type" value="Genomic_DNA"/>
</dbReference>
<evidence type="ECO:0000313" key="2">
    <source>
        <dbReference type="Proteomes" id="UP000016491"/>
    </source>
</evidence>
<sequence length="90" mass="9963">MKKESRKTGIDTPVSVYLGPSFYGIVQKGTALKEGSLPKFETLLGAYPFLKGLLVPAAELAEKRKQLRAGDSELNALYRKAEQIKEELHV</sequence>
<accession>A0ABC9U1X8</accession>
<dbReference type="Proteomes" id="UP000016491">
    <property type="component" value="Unassembled WGS sequence"/>
</dbReference>
<organism evidence="1 2">
    <name type="scientific">[Clostridium] symbiosum ATCC 14940</name>
    <dbReference type="NCBI Taxonomy" id="411472"/>
    <lineage>
        <taxon>Bacteria</taxon>
        <taxon>Bacillati</taxon>
        <taxon>Bacillota</taxon>
        <taxon>Clostridia</taxon>
        <taxon>Lachnospirales</taxon>
        <taxon>Lachnospiraceae</taxon>
        <taxon>Otoolea</taxon>
    </lineage>
</organism>
<proteinExistence type="predicted"/>
<gene>
    <name evidence="1" type="ORF">CLOSYM_00910</name>
</gene>